<dbReference type="SUPFAM" id="SSF52540">
    <property type="entry name" value="P-loop containing nucleoside triphosphate hydrolases"/>
    <property type="match status" value="1"/>
</dbReference>
<dbReference type="PROSITE" id="PS00211">
    <property type="entry name" value="ABC_TRANSPORTER_1"/>
    <property type="match status" value="1"/>
</dbReference>
<evidence type="ECO:0000256" key="4">
    <source>
        <dbReference type="ARBA" id="ARBA00022741"/>
    </source>
</evidence>
<dbReference type="GO" id="GO:0016020">
    <property type="term" value="C:membrane"/>
    <property type="evidence" value="ECO:0007669"/>
    <property type="project" value="UniProtKB-SubCell"/>
</dbReference>
<evidence type="ECO:0000313" key="11">
    <source>
        <dbReference type="EMBL" id="KAH0819559.1"/>
    </source>
</evidence>
<keyword evidence="3 8" id="KW-0812">Transmembrane</keyword>
<feature type="transmembrane region" description="Helical" evidence="8">
    <location>
        <begin position="130"/>
        <end position="150"/>
    </location>
</feature>
<keyword evidence="7 8" id="KW-0472">Membrane</keyword>
<sequence>MSSFSGLICNTNDYIDSHKGALEKLFTIDNFLYIYAIIIVLMIVVTEIRSWVFVKFSVHASRVLHNNMFQQIVNGKMKFFNTHQSGQILNRFSKDIGMIDEILPSLLMDAIQIFFSLFGVFLLISILDYWFTIAMVVLIVIFGCYVFVMLPVSQVTNELEGSTRGPVVSHLASSLQGLITIRAFNAQRVLTREFDKYQDRHSSIFYMNLTLHGAVRFWVDLTCTVYIAVVTFRFFLHQDFPVSYIGLVIMQSTVTTGMSSFFMKNFCDVANNMKSVERVLEYSENIAEEDTGTEKLREQWPSEGKVEFQSVSLRYSPEEPPVLKEISFTVQPREKIGIIGRTGAGKSSLLSVLFHLFPFDGKVVVDGVDTKTLPLSKVRSAISIVPQNPVLFSETLRKNLDPFGEYSDDAIWAALDDVELKDTIAALPAGLETMVTDGASNFSVGQKQLLCLVRAILRNSKIIVLDEATANVDLKSDELIQSTIRKRFKDCTILTIAHRLLTVMDADKILIMDAGKVIEFDHPYNLLKNANGFFYEYIHKGGKNMAEKLMNMAEKNYLQKAA</sequence>
<evidence type="ECO:0000313" key="12">
    <source>
        <dbReference type="Proteomes" id="UP000719412"/>
    </source>
</evidence>
<dbReference type="PANTHER" id="PTHR24223:SF448">
    <property type="entry name" value="FI20146P1-RELATED"/>
    <property type="match status" value="1"/>
</dbReference>
<dbReference type="InterPro" id="IPR011527">
    <property type="entry name" value="ABC1_TM_dom"/>
</dbReference>
<evidence type="ECO:0000256" key="8">
    <source>
        <dbReference type="SAM" id="Phobius"/>
    </source>
</evidence>
<dbReference type="PROSITE" id="PS50893">
    <property type="entry name" value="ABC_TRANSPORTER_2"/>
    <property type="match status" value="1"/>
</dbReference>
<dbReference type="Gene3D" id="1.20.1560.10">
    <property type="entry name" value="ABC transporter type 1, transmembrane domain"/>
    <property type="match status" value="1"/>
</dbReference>
<reference evidence="11" key="1">
    <citation type="journal article" date="2020" name="J Insects Food Feed">
        <title>The yellow mealworm (Tenebrio molitor) genome: a resource for the emerging insects as food and feed industry.</title>
        <authorList>
            <person name="Eriksson T."/>
            <person name="Andere A."/>
            <person name="Kelstrup H."/>
            <person name="Emery V."/>
            <person name="Picard C."/>
        </authorList>
    </citation>
    <scope>NUCLEOTIDE SEQUENCE</scope>
    <source>
        <strain evidence="11">Stoneville</strain>
        <tissue evidence="11">Whole head</tissue>
    </source>
</reference>
<evidence type="ECO:0000256" key="1">
    <source>
        <dbReference type="ARBA" id="ARBA00004141"/>
    </source>
</evidence>
<dbReference type="InterPro" id="IPR044726">
    <property type="entry name" value="ABCC_6TM_D2"/>
</dbReference>
<dbReference type="InterPro" id="IPR003439">
    <property type="entry name" value="ABC_transporter-like_ATP-bd"/>
</dbReference>
<dbReference type="FunFam" id="3.40.50.300:FF:000163">
    <property type="entry name" value="Multidrug resistance-associated protein member 4"/>
    <property type="match status" value="1"/>
</dbReference>
<feature type="transmembrane region" description="Helical" evidence="8">
    <location>
        <begin position="242"/>
        <end position="263"/>
    </location>
</feature>
<feature type="transmembrane region" description="Helical" evidence="8">
    <location>
        <begin position="102"/>
        <end position="124"/>
    </location>
</feature>
<dbReference type="InterPro" id="IPR036640">
    <property type="entry name" value="ABC1_TM_sf"/>
</dbReference>
<dbReference type="InterPro" id="IPR017871">
    <property type="entry name" value="ABC_transporter-like_CS"/>
</dbReference>
<dbReference type="SMART" id="SM00382">
    <property type="entry name" value="AAA"/>
    <property type="match status" value="1"/>
</dbReference>
<evidence type="ECO:0000256" key="5">
    <source>
        <dbReference type="ARBA" id="ARBA00022840"/>
    </source>
</evidence>
<dbReference type="Pfam" id="PF00005">
    <property type="entry name" value="ABC_tran"/>
    <property type="match status" value="1"/>
</dbReference>
<keyword evidence="6 8" id="KW-1133">Transmembrane helix</keyword>
<dbReference type="Pfam" id="PF00664">
    <property type="entry name" value="ABC_membrane"/>
    <property type="match status" value="1"/>
</dbReference>
<evidence type="ECO:0000256" key="3">
    <source>
        <dbReference type="ARBA" id="ARBA00022692"/>
    </source>
</evidence>
<comment type="subcellular location">
    <subcellularLocation>
        <location evidence="1">Membrane</location>
        <topology evidence="1">Multi-pass membrane protein</topology>
    </subcellularLocation>
</comment>
<feature type="domain" description="ABC transporter" evidence="9">
    <location>
        <begin position="306"/>
        <end position="539"/>
    </location>
</feature>
<dbReference type="Proteomes" id="UP000719412">
    <property type="component" value="Unassembled WGS sequence"/>
</dbReference>
<name>A0A8J6HRU6_TENMO</name>
<dbReference type="SUPFAM" id="SSF90123">
    <property type="entry name" value="ABC transporter transmembrane region"/>
    <property type="match status" value="1"/>
</dbReference>
<evidence type="ECO:0000256" key="2">
    <source>
        <dbReference type="ARBA" id="ARBA00022448"/>
    </source>
</evidence>
<protein>
    <submittedName>
        <fullName evidence="11">Uncharacterized protein</fullName>
    </submittedName>
</protein>
<dbReference type="GO" id="GO:0140359">
    <property type="term" value="F:ABC-type transporter activity"/>
    <property type="evidence" value="ECO:0007669"/>
    <property type="project" value="InterPro"/>
</dbReference>
<feature type="transmembrane region" description="Helical" evidence="8">
    <location>
        <begin position="217"/>
        <end position="236"/>
    </location>
</feature>
<keyword evidence="2" id="KW-0813">Transport</keyword>
<keyword evidence="12" id="KW-1185">Reference proteome</keyword>
<dbReference type="PANTHER" id="PTHR24223">
    <property type="entry name" value="ATP-BINDING CASSETTE SUB-FAMILY C"/>
    <property type="match status" value="1"/>
</dbReference>
<reference evidence="11" key="2">
    <citation type="submission" date="2021-08" db="EMBL/GenBank/DDBJ databases">
        <authorList>
            <person name="Eriksson T."/>
        </authorList>
    </citation>
    <scope>NUCLEOTIDE SEQUENCE</scope>
    <source>
        <strain evidence="11">Stoneville</strain>
        <tissue evidence="11">Whole head</tissue>
    </source>
</reference>
<dbReference type="AlphaFoldDB" id="A0A8J6HRU6"/>
<dbReference type="GO" id="GO:0005524">
    <property type="term" value="F:ATP binding"/>
    <property type="evidence" value="ECO:0007669"/>
    <property type="project" value="UniProtKB-KW"/>
</dbReference>
<keyword evidence="4" id="KW-0547">Nucleotide-binding</keyword>
<keyword evidence="5" id="KW-0067">ATP-binding</keyword>
<evidence type="ECO:0000259" key="10">
    <source>
        <dbReference type="PROSITE" id="PS50929"/>
    </source>
</evidence>
<comment type="caution">
    <text evidence="11">The sequence shown here is derived from an EMBL/GenBank/DDBJ whole genome shotgun (WGS) entry which is preliminary data.</text>
</comment>
<dbReference type="Gene3D" id="3.40.50.300">
    <property type="entry name" value="P-loop containing nucleotide triphosphate hydrolases"/>
    <property type="match status" value="1"/>
</dbReference>
<feature type="domain" description="ABC transmembrane type-1" evidence="10">
    <location>
        <begin position="31"/>
        <end position="271"/>
    </location>
</feature>
<dbReference type="InterPro" id="IPR003593">
    <property type="entry name" value="AAA+_ATPase"/>
</dbReference>
<dbReference type="PROSITE" id="PS50929">
    <property type="entry name" value="ABC_TM1F"/>
    <property type="match status" value="1"/>
</dbReference>
<evidence type="ECO:0000259" key="9">
    <source>
        <dbReference type="PROSITE" id="PS50893"/>
    </source>
</evidence>
<dbReference type="GO" id="GO:0016887">
    <property type="term" value="F:ATP hydrolysis activity"/>
    <property type="evidence" value="ECO:0007669"/>
    <property type="project" value="InterPro"/>
</dbReference>
<organism evidence="11 12">
    <name type="scientific">Tenebrio molitor</name>
    <name type="common">Yellow mealworm beetle</name>
    <dbReference type="NCBI Taxonomy" id="7067"/>
    <lineage>
        <taxon>Eukaryota</taxon>
        <taxon>Metazoa</taxon>
        <taxon>Ecdysozoa</taxon>
        <taxon>Arthropoda</taxon>
        <taxon>Hexapoda</taxon>
        <taxon>Insecta</taxon>
        <taxon>Pterygota</taxon>
        <taxon>Neoptera</taxon>
        <taxon>Endopterygota</taxon>
        <taxon>Coleoptera</taxon>
        <taxon>Polyphaga</taxon>
        <taxon>Cucujiformia</taxon>
        <taxon>Tenebrionidae</taxon>
        <taxon>Tenebrio</taxon>
    </lineage>
</organism>
<feature type="transmembrane region" description="Helical" evidence="8">
    <location>
        <begin position="32"/>
        <end position="52"/>
    </location>
</feature>
<proteinExistence type="predicted"/>
<accession>A0A8J6HRU6</accession>
<dbReference type="EMBL" id="JABDTM020014258">
    <property type="protein sequence ID" value="KAH0819559.1"/>
    <property type="molecule type" value="Genomic_DNA"/>
</dbReference>
<dbReference type="CDD" id="cd18580">
    <property type="entry name" value="ABC_6TM_ABCC_D2"/>
    <property type="match status" value="1"/>
</dbReference>
<dbReference type="InterPro" id="IPR050173">
    <property type="entry name" value="ABC_transporter_C-like"/>
</dbReference>
<evidence type="ECO:0000256" key="7">
    <source>
        <dbReference type="ARBA" id="ARBA00023136"/>
    </source>
</evidence>
<gene>
    <name evidence="11" type="ORF">GEV33_003232</name>
</gene>
<dbReference type="CDD" id="cd03244">
    <property type="entry name" value="ABCC_MRP_domain2"/>
    <property type="match status" value="1"/>
</dbReference>
<dbReference type="InterPro" id="IPR027417">
    <property type="entry name" value="P-loop_NTPase"/>
</dbReference>
<evidence type="ECO:0000256" key="6">
    <source>
        <dbReference type="ARBA" id="ARBA00022989"/>
    </source>
</evidence>